<dbReference type="GeneID" id="15614127"/>
<sequence length="103" mass="11888">MDIINELLECDLVSVIKNDCISDIVTQLTRLRKIGRCVIYICDDNKIIENDKTVNKYIKIFDKLVDNIIFNVQSNEENIATYDLNITEDCNKSFILNIGNTKL</sequence>
<evidence type="ECO:0000313" key="2">
    <source>
        <dbReference type="Proteomes" id="UP000792575"/>
    </source>
</evidence>
<proteinExistence type="predicted"/>
<name>A0A916KPA1_9POXV</name>
<dbReference type="RefSeq" id="YP_008004021.1">
    <property type="nucleotide sequence ID" value="NC_021247.1"/>
</dbReference>
<gene>
    <name evidence="1" type="ORF">AHEV_198</name>
</gene>
<keyword evidence="2" id="KW-1185">Reference proteome</keyword>
<protein>
    <submittedName>
        <fullName evidence="1">Uncharacterized protein</fullName>
    </submittedName>
</protein>
<dbReference type="Proteomes" id="UP000792575">
    <property type="component" value="Genome"/>
</dbReference>
<organism evidence="1 2">
    <name type="scientific">Adoxophyes honmai entomopoxvirus 'L'</name>
    <dbReference type="NCBI Taxonomy" id="1293540"/>
    <lineage>
        <taxon>Viruses</taxon>
        <taxon>Varidnaviria</taxon>
        <taxon>Bamfordvirae</taxon>
        <taxon>Nucleocytoviricota</taxon>
        <taxon>Pokkesviricetes</taxon>
        <taxon>Chitovirales</taxon>
        <taxon>Poxviridae</taxon>
        <taxon>Entomopoxvirinae</taxon>
        <taxon>Betaentomopoxvirus</taxon>
        <taxon>Betaentomopoxvirus ahonmai</taxon>
    </lineage>
</organism>
<accession>A0A916KPA1</accession>
<dbReference type="KEGG" id="vg:15614127"/>
<reference evidence="1" key="1">
    <citation type="journal article" date="2013" name="J. Virol.">
        <title>New Insights into the Evolution of Entomopoxvirinae from the Complete Genome Sequences of Four Entomopoxviruses Infecting Adoxophyes honmai, Choristoneura biennis, Choristoneura rosaceana, and Mythimna separata.</title>
        <authorList>
            <person name="Theze J."/>
            <person name="Takatsuka J."/>
            <person name="Li Z."/>
            <person name="Gallais J."/>
            <person name="Doucet D."/>
            <person name="Arif B."/>
            <person name="Nakai M."/>
            <person name="Herniou E.A."/>
        </authorList>
    </citation>
    <scope>NUCLEOTIDE SEQUENCE</scope>
    <source>
        <strain evidence="1">Tokyo</strain>
    </source>
</reference>
<evidence type="ECO:0000313" key="1">
    <source>
        <dbReference type="EMBL" id="CCU55519.1"/>
    </source>
</evidence>
<dbReference type="EMBL" id="HF679131">
    <property type="protein sequence ID" value="CCU55519.1"/>
    <property type="molecule type" value="Genomic_DNA"/>
</dbReference>